<reference evidence="1" key="1">
    <citation type="submission" date="2021-06" db="EMBL/GenBank/DDBJ databases">
        <authorList>
            <person name="Hodson N. C."/>
            <person name="Mongue J. A."/>
            <person name="Jaron S. K."/>
        </authorList>
    </citation>
    <scope>NUCLEOTIDE SEQUENCE</scope>
</reference>
<accession>A0A8J2J192</accession>
<comment type="caution">
    <text evidence="1">The sequence shown here is derived from an EMBL/GenBank/DDBJ whole genome shotgun (WGS) entry which is preliminary data.</text>
</comment>
<name>A0A8J2J192_9HEXA</name>
<evidence type="ECO:0000313" key="2">
    <source>
        <dbReference type="Proteomes" id="UP000708208"/>
    </source>
</evidence>
<evidence type="ECO:0000313" key="1">
    <source>
        <dbReference type="EMBL" id="CAG7657013.1"/>
    </source>
</evidence>
<organism evidence="1 2">
    <name type="scientific">Allacma fusca</name>
    <dbReference type="NCBI Taxonomy" id="39272"/>
    <lineage>
        <taxon>Eukaryota</taxon>
        <taxon>Metazoa</taxon>
        <taxon>Ecdysozoa</taxon>
        <taxon>Arthropoda</taxon>
        <taxon>Hexapoda</taxon>
        <taxon>Collembola</taxon>
        <taxon>Symphypleona</taxon>
        <taxon>Sminthuridae</taxon>
        <taxon>Allacma</taxon>
    </lineage>
</organism>
<feature type="non-terminal residue" evidence="1">
    <location>
        <position position="17"/>
    </location>
</feature>
<dbReference type="AlphaFoldDB" id="A0A8J2J192"/>
<sequence>PLPRENTCASTSLNGFG</sequence>
<keyword evidence="2" id="KW-1185">Reference proteome</keyword>
<dbReference type="Proteomes" id="UP000708208">
    <property type="component" value="Unassembled WGS sequence"/>
</dbReference>
<protein>
    <submittedName>
        <fullName evidence="1">Uncharacterized protein</fullName>
    </submittedName>
</protein>
<feature type="non-terminal residue" evidence="1">
    <location>
        <position position="1"/>
    </location>
</feature>
<dbReference type="EMBL" id="CAJVCH010005278">
    <property type="protein sequence ID" value="CAG7657013.1"/>
    <property type="molecule type" value="Genomic_DNA"/>
</dbReference>
<proteinExistence type="predicted"/>
<gene>
    <name evidence="1" type="ORF">AFUS01_LOCUS972</name>
</gene>